<evidence type="ECO:0000313" key="10">
    <source>
        <dbReference type="EMBL" id="CAB0031628.1"/>
    </source>
</evidence>
<dbReference type="GO" id="GO:0003676">
    <property type="term" value="F:nucleic acid binding"/>
    <property type="evidence" value="ECO:0007669"/>
    <property type="project" value="InterPro"/>
</dbReference>
<dbReference type="FunFam" id="3.30.70.270:FF:000020">
    <property type="entry name" value="Transposon Tf2-6 polyprotein-like Protein"/>
    <property type="match status" value="1"/>
</dbReference>
<evidence type="ECO:0000256" key="7">
    <source>
        <dbReference type="SAM" id="MobiDB-lite"/>
    </source>
</evidence>
<dbReference type="AlphaFoldDB" id="A0A6H5I0Q3"/>
<keyword evidence="2" id="KW-0548">Nucleotidyltransferase</keyword>
<keyword evidence="2" id="KW-0808">Transferase</keyword>
<keyword evidence="3" id="KW-0540">Nuclease</keyword>
<evidence type="ECO:0000256" key="4">
    <source>
        <dbReference type="ARBA" id="ARBA00022759"/>
    </source>
</evidence>
<dbReference type="Gene3D" id="3.10.10.10">
    <property type="entry name" value="HIV Type 1 Reverse Transcriptase, subunit A, domain 1"/>
    <property type="match status" value="1"/>
</dbReference>
<dbReference type="OrthoDB" id="7693345at2759"/>
<evidence type="ECO:0000259" key="9">
    <source>
        <dbReference type="PROSITE" id="PS50994"/>
    </source>
</evidence>
<dbReference type="FunFam" id="3.10.20.370:FF:000001">
    <property type="entry name" value="Retrovirus-related Pol polyprotein from transposon 17.6-like protein"/>
    <property type="match status" value="1"/>
</dbReference>
<protein>
    <recommendedName>
        <fullName evidence="1">RNA-directed DNA polymerase</fullName>
        <ecNumber evidence="1">2.7.7.49</ecNumber>
    </recommendedName>
</protein>
<evidence type="ECO:0000256" key="2">
    <source>
        <dbReference type="ARBA" id="ARBA00022695"/>
    </source>
</evidence>
<dbReference type="GO" id="GO:0004519">
    <property type="term" value="F:endonuclease activity"/>
    <property type="evidence" value="ECO:0007669"/>
    <property type="project" value="UniProtKB-KW"/>
</dbReference>
<dbReference type="GO" id="GO:0003964">
    <property type="term" value="F:RNA-directed DNA polymerase activity"/>
    <property type="evidence" value="ECO:0007669"/>
    <property type="project" value="UniProtKB-KW"/>
</dbReference>
<feature type="domain" description="Integrase catalytic" evidence="9">
    <location>
        <begin position="561"/>
        <end position="730"/>
    </location>
</feature>
<feature type="region of interest" description="Disordered" evidence="7">
    <location>
        <begin position="902"/>
        <end position="1031"/>
    </location>
</feature>
<evidence type="ECO:0000313" key="11">
    <source>
        <dbReference type="Proteomes" id="UP000479190"/>
    </source>
</evidence>
<dbReference type="Pfam" id="PF17921">
    <property type="entry name" value="Integrase_H2C2"/>
    <property type="match status" value="1"/>
</dbReference>
<dbReference type="InterPro" id="IPR041588">
    <property type="entry name" value="Integrase_H2C2"/>
</dbReference>
<dbReference type="CDD" id="cd09274">
    <property type="entry name" value="RNase_HI_RT_Ty3"/>
    <property type="match status" value="1"/>
</dbReference>
<evidence type="ECO:0000256" key="6">
    <source>
        <dbReference type="ARBA" id="ARBA00023268"/>
    </source>
</evidence>
<name>A0A6H5I0Q3_9HYME</name>
<dbReference type="InterPro" id="IPR000477">
    <property type="entry name" value="RT_dom"/>
</dbReference>
<dbReference type="InterPro" id="IPR050951">
    <property type="entry name" value="Retrovirus_Pol_polyprotein"/>
</dbReference>
<dbReference type="GO" id="GO:0015074">
    <property type="term" value="P:DNA integration"/>
    <property type="evidence" value="ECO:0007669"/>
    <property type="project" value="InterPro"/>
</dbReference>
<gene>
    <name evidence="10" type="ORF">TBRA_LOCUS3595</name>
</gene>
<evidence type="ECO:0000256" key="3">
    <source>
        <dbReference type="ARBA" id="ARBA00022722"/>
    </source>
</evidence>
<dbReference type="Pfam" id="PF00078">
    <property type="entry name" value="RVT_1"/>
    <property type="match status" value="1"/>
</dbReference>
<dbReference type="EC" id="2.7.7.49" evidence="1"/>
<dbReference type="InterPro" id="IPR043128">
    <property type="entry name" value="Rev_trsase/Diguanyl_cyclase"/>
</dbReference>
<dbReference type="Pfam" id="PF00665">
    <property type="entry name" value="rve"/>
    <property type="match status" value="1"/>
</dbReference>
<dbReference type="SUPFAM" id="SSF56672">
    <property type="entry name" value="DNA/RNA polymerases"/>
    <property type="match status" value="1"/>
</dbReference>
<feature type="compositionally biased region" description="Low complexity" evidence="7">
    <location>
        <begin position="967"/>
        <end position="991"/>
    </location>
</feature>
<keyword evidence="11" id="KW-1185">Reference proteome</keyword>
<dbReference type="CDD" id="cd01647">
    <property type="entry name" value="RT_LTR"/>
    <property type="match status" value="1"/>
</dbReference>
<dbReference type="Gene3D" id="3.30.420.10">
    <property type="entry name" value="Ribonuclease H-like superfamily/Ribonuclease H"/>
    <property type="match status" value="1"/>
</dbReference>
<feature type="domain" description="Reverse transcriptase" evidence="8">
    <location>
        <begin position="43"/>
        <end position="219"/>
    </location>
</feature>
<dbReference type="Pfam" id="PF17919">
    <property type="entry name" value="RT_RNaseH_2"/>
    <property type="match status" value="1"/>
</dbReference>
<evidence type="ECO:0000259" key="8">
    <source>
        <dbReference type="PROSITE" id="PS50878"/>
    </source>
</evidence>
<dbReference type="SUPFAM" id="SSF53098">
    <property type="entry name" value="Ribonuclease H-like"/>
    <property type="match status" value="1"/>
</dbReference>
<dbReference type="PANTHER" id="PTHR37984:SF5">
    <property type="entry name" value="PROTEIN NYNRIN-LIKE"/>
    <property type="match status" value="1"/>
</dbReference>
<keyword evidence="4" id="KW-0378">Hydrolase</keyword>
<proteinExistence type="predicted"/>
<reference evidence="10 11" key="1">
    <citation type="submission" date="2020-02" db="EMBL/GenBank/DDBJ databases">
        <authorList>
            <person name="Ferguson B K."/>
        </authorList>
    </citation>
    <scope>NUCLEOTIDE SEQUENCE [LARGE SCALE GENOMIC DNA]</scope>
</reference>
<dbReference type="InterPro" id="IPR043502">
    <property type="entry name" value="DNA/RNA_pol_sf"/>
</dbReference>
<dbReference type="EMBL" id="CADCXV010000649">
    <property type="protein sequence ID" value="CAB0031628.1"/>
    <property type="molecule type" value="Genomic_DNA"/>
</dbReference>
<sequence>MATIVDFPVQHRIVTFGQPVFARPRRLAGDRLAAAKAEFKKLLDRGIIRPSSSQWASPLHLVPKPGNTWRITGDYRLLNARTRPDRHPLPIIEDLLQESIGKVFSVVDLYKAFYQIPVAEEDISKMAVTTPFGLFEFLGMPLGLRNSAQTFQRTMNYLLRDLDFVRCYQDDILVLSASHEQHQQHLRELLTILKRARLFVNWEKCQIGRSEVVFAGYLISEHGFKPPAAKFEAITRFPKPSDSTQLRRFIGMLNFYRRCLPHAAELMSPLTDLLRGLQKKKEKLSWSAQADEAFERIKQAMASAVRSAFYHPGQPLALHTDASNTAIGAALSQRHADDDWTPLGFFSQKLSPTQQRYSTYDRELLAIFEAIKYFQRILEGRSFTIMTDYRPLSFALEQKSDRFSPRQSRQLDFISRFDAKIVYTPGDENPVADALSRIDAITMPTTLNSAQISAEQQKDEQLPHLRGKARLKLHDVVIDGLSLVCVEHKNGLKPYLPESLRRQAFDTAHTLSHPSGRAIAKRVALLYFWPSMNKDIVRWAKQCVPCQQAKVHRHNRAELGNFVTPDGRFDHIHLDIVKMPLHQGFQNCLTMIDRYTRWPQAIPIADMSAPTVARAFYDGWISFFGTPLTITTDQGAQFNGKLLAELCKLVGAKHVHTSPYHPQSNSMVERLHRTLKAALKCSPETPWTLALPGVLLGLRTTFKEDLQASPAEMVFGTSLRIPGELMMQQDTDKTPPSDFVLALRRLFKAIRPVPASRHAQHHPFVFADLATCDYVFRRVDSIRKPLEQPYTGPHKVIRRINERTFVVDVNGVAKTLSTDQLKPAYLDNANPQPKPDQPTTTWSTQEQDDTQHSATQRLTSSVYNIHGGKNGSFPLPRIPSTVVHSPDNWTCCGPGCRTNSNNGASPVQGNQNGYSHPPAHRNSNTPGGFCQGHAGPLEVRARPSDAGPLAANRVREQHARRPRSTRSRSPSSTPSQTRPLTPTSTGLLRPPLRLPPPSGQSPLSRPRQHNLRRPAQSQPRRAAHRWAFPSP</sequence>
<keyword evidence="5" id="KW-0695">RNA-directed DNA polymerase</keyword>
<feature type="region of interest" description="Disordered" evidence="7">
    <location>
        <begin position="822"/>
        <end position="854"/>
    </location>
</feature>
<keyword evidence="4" id="KW-0255">Endonuclease</keyword>
<evidence type="ECO:0000256" key="1">
    <source>
        <dbReference type="ARBA" id="ARBA00012493"/>
    </source>
</evidence>
<organism evidence="10 11">
    <name type="scientific">Trichogramma brassicae</name>
    <dbReference type="NCBI Taxonomy" id="86971"/>
    <lineage>
        <taxon>Eukaryota</taxon>
        <taxon>Metazoa</taxon>
        <taxon>Ecdysozoa</taxon>
        <taxon>Arthropoda</taxon>
        <taxon>Hexapoda</taxon>
        <taxon>Insecta</taxon>
        <taxon>Pterygota</taxon>
        <taxon>Neoptera</taxon>
        <taxon>Endopterygota</taxon>
        <taxon>Hymenoptera</taxon>
        <taxon>Apocrita</taxon>
        <taxon>Proctotrupomorpha</taxon>
        <taxon>Chalcidoidea</taxon>
        <taxon>Trichogrammatidae</taxon>
        <taxon>Trichogramma</taxon>
    </lineage>
</organism>
<dbReference type="PROSITE" id="PS50994">
    <property type="entry name" value="INTEGRASE"/>
    <property type="match status" value="1"/>
</dbReference>
<feature type="compositionally biased region" description="Polar residues" evidence="7">
    <location>
        <begin position="902"/>
        <end position="914"/>
    </location>
</feature>
<dbReference type="FunFam" id="3.30.420.10:FF:000032">
    <property type="entry name" value="Retrovirus-related Pol polyprotein from transposon 297-like Protein"/>
    <property type="match status" value="1"/>
</dbReference>
<accession>A0A6H5I0Q3</accession>
<dbReference type="PANTHER" id="PTHR37984">
    <property type="entry name" value="PROTEIN CBG26694"/>
    <property type="match status" value="1"/>
</dbReference>
<evidence type="ECO:0000256" key="5">
    <source>
        <dbReference type="ARBA" id="ARBA00022918"/>
    </source>
</evidence>
<dbReference type="Proteomes" id="UP000479190">
    <property type="component" value="Unassembled WGS sequence"/>
</dbReference>
<dbReference type="Gene3D" id="3.30.70.270">
    <property type="match status" value="2"/>
</dbReference>
<dbReference type="GO" id="GO:0042575">
    <property type="term" value="C:DNA polymerase complex"/>
    <property type="evidence" value="ECO:0007669"/>
    <property type="project" value="UniProtKB-ARBA"/>
</dbReference>
<dbReference type="InterPro" id="IPR036397">
    <property type="entry name" value="RNaseH_sf"/>
</dbReference>
<dbReference type="PROSITE" id="PS50878">
    <property type="entry name" value="RT_POL"/>
    <property type="match status" value="1"/>
</dbReference>
<keyword evidence="6" id="KW-0511">Multifunctional enzyme</keyword>
<dbReference type="InterPro" id="IPR001584">
    <property type="entry name" value="Integrase_cat-core"/>
</dbReference>
<dbReference type="InterPro" id="IPR012337">
    <property type="entry name" value="RNaseH-like_sf"/>
</dbReference>
<dbReference type="InterPro" id="IPR041577">
    <property type="entry name" value="RT_RNaseH_2"/>
</dbReference>
<dbReference type="Gene3D" id="1.10.340.70">
    <property type="match status" value="1"/>
</dbReference>